<evidence type="ECO:0000313" key="2">
    <source>
        <dbReference type="EMBL" id="AGT07259.1"/>
    </source>
</evidence>
<dbReference type="Pfam" id="PF13503">
    <property type="entry name" value="DUF4123"/>
    <property type="match status" value="1"/>
</dbReference>
<dbReference type="STRING" id="1367847.JCM7686_0148"/>
<dbReference type="KEGG" id="pami:JCM7686_0148"/>
<evidence type="ECO:0000313" key="3">
    <source>
        <dbReference type="Proteomes" id="UP000015480"/>
    </source>
</evidence>
<dbReference type="AlphaFoldDB" id="S5XJ97"/>
<dbReference type="InterPro" id="IPR025391">
    <property type="entry name" value="DUF4123"/>
</dbReference>
<sequence>MTRLEGLSPLDEQLGSFPKRAVIDLLEPLLFPPERPPSPEMPEGTPRAYAILDAAKLVNLSETLETSGLPHRCLFKGAAQETWGHVAPWLVALDQENRLTRRLFTQGEGPVGLWDLAPALYFTSTLGLHELWRHFRKFTRIEDEAGKWIYFRFWEAISIRMLYLSRDLPSAAAFFRPCPVLIAPVPREGACLIVSQSLSAPGMSPPPPALMETAP</sequence>
<dbReference type="HOGENOM" id="CLU_1282197_0_0_5"/>
<feature type="domain" description="DUF4123" evidence="1">
    <location>
        <begin position="49"/>
        <end position="156"/>
    </location>
</feature>
<accession>S5XJ97</accession>
<evidence type="ECO:0000259" key="1">
    <source>
        <dbReference type="Pfam" id="PF13503"/>
    </source>
</evidence>
<proteinExistence type="predicted"/>
<dbReference type="Proteomes" id="UP000015480">
    <property type="component" value="Chromosome"/>
</dbReference>
<name>S5XJ97_PARAH</name>
<gene>
    <name evidence="2" type="ORF">JCM7686_0148</name>
</gene>
<protein>
    <recommendedName>
        <fullName evidence="1">DUF4123 domain-containing protein</fullName>
    </recommendedName>
</protein>
<dbReference type="OrthoDB" id="6431152at2"/>
<reference evidence="2 3" key="1">
    <citation type="journal article" date="2014" name="BMC Genomics">
        <title>Architecture and functions of a multipartite genome of the methylotrophic bacterium Paracoccus aminophilus JCM 7686, containing primary and secondary chromids.</title>
        <authorList>
            <person name="Dziewit L."/>
            <person name="Czarnecki J."/>
            <person name="Wibberg D."/>
            <person name="Radlinska M."/>
            <person name="Mrozek P."/>
            <person name="Szymczak M."/>
            <person name="Schluter A."/>
            <person name="Puhler A."/>
            <person name="Bartosik D."/>
        </authorList>
    </citation>
    <scope>NUCLEOTIDE SEQUENCE [LARGE SCALE GENOMIC DNA]</scope>
    <source>
        <strain evidence="2">JCM 7686</strain>
    </source>
</reference>
<organism evidence="2 3">
    <name type="scientific">Paracoccus aminophilus JCM 7686</name>
    <dbReference type="NCBI Taxonomy" id="1367847"/>
    <lineage>
        <taxon>Bacteria</taxon>
        <taxon>Pseudomonadati</taxon>
        <taxon>Pseudomonadota</taxon>
        <taxon>Alphaproteobacteria</taxon>
        <taxon>Rhodobacterales</taxon>
        <taxon>Paracoccaceae</taxon>
        <taxon>Paracoccus</taxon>
    </lineage>
</organism>
<dbReference type="EMBL" id="CP006650">
    <property type="protein sequence ID" value="AGT07259.1"/>
    <property type="molecule type" value="Genomic_DNA"/>
</dbReference>
<dbReference type="PATRIC" id="fig|1367847.3.peg.87"/>
<keyword evidence="3" id="KW-1185">Reference proteome</keyword>
<dbReference type="RefSeq" id="WP_020948899.1">
    <property type="nucleotide sequence ID" value="NC_022041.1"/>
</dbReference>